<evidence type="ECO:0000256" key="4">
    <source>
        <dbReference type="SAM" id="MobiDB-lite"/>
    </source>
</evidence>
<comment type="similarity">
    <text evidence="1">Belongs to the importin alpha family.</text>
</comment>
<dbReference type="GO" id="GO:0015031">
    <property type="term" value="P:protein transport"/>
    <property type="evidence" value="ECO:0007669"/>
    <property type="project" value="UniProtKB-KW"/>
</dbReference>
<dbReference type="InterPro" id="IPR016024">
    <property type="entry name" value="ARM-type_fold"/>
</dbReference>
<dbReference type="SUPFAM" id="SSF48371">
    <property type="entry name" value="ARM repeat"/>
    <property type="match status" value="1"/>
</dbReference>
<organism evidence="5 6">
    <name type="scientific">Cercopithifilaria johnstoni</name>
    <dbReference type="NCBI Taxonomy" id="2874296"/>
    <lineage>
        <taxon>Eukaryota</taxon>
        <taxon>Metazoa</taxon>
        <taxon>Ecdysozoa</taxon>
        <taxon>Nematoda</taxon>
        <taxon>Chromadorea</taxon>
        <taxon>Rhabditida</taxon>
        <taxon>Spirurina</taxon>
        <taxon>Spiruromorpha</taxon>
        <taxon>Filarioidea</taxon>
        <taxon>Onchocercidae</taxon>
        <taxon>Cercopithifilaria</taxon>
    </lineage>
</organism>
<feature type="region of interest" description="Disordered" evidence="4">
    <location>
        <begin position="1"/>
        <end position="33"/>
    </location>
</feature>
<keyword evidence="6" id="KW-1185">Reference proteome</keyword>
<gene>
    <name evidence="5" type="ORF">CJOHNSTONI_LOCUS2509</name>
</gene>
<sequence length="502" mass="56865">MGKKGKCKNHKDNQKHKQLKKSKQKALIDGGDSDDQTFNIDSSQYSANAVNCVKCLKAKNEHPYSHGPSIKEIMDIFGKKPTMKNFKHSLQLLNELVDNYDISERIAEIIQQGVDVILIQGMQFTNSTIQYYAIHALSVITKYMNETQLKNLIPCGLLKGFAAALQSDMYFIIQEAIEACSSIATKSVAVRDILATFGSLHISELLSMYDQVISREFASVIATFLRRLCYLKPVPEFILRRVANSARYLLRHEDYEIRIAALDAIFEVVSNKDFTVTFEDAYMEIILKFLDSPRRSEVRAAFNIASEFTKQRNCNTNELIKAGFIGKIMSVLARNSTPDFGYDACSILARILTNKNYIESAIESGLILLLIGLMDEGTNLYKNKACKALICMYSNIDRKNAIRLADEIYLEKICNILMTNDKNNCIACALSLLNCILKGCSKGNVDRQLNYATQYITESEAYKYITKYINSECFKIQNLAENVYHQLNDNSKDNTNKEEMVS</sequence>
<feature type="compositionally biased region" description="Basic residues" evidence="4">
    <location>
        <begin position="1"/>
        <end position="24"/>
    </location>
</feature>
<dbReference type="PANTHER" id="PTHR23316">
    <property type="entry name" value="IMPORTIN ALPHA"/>
    <property type="match status" value="1"/>
</dbReference>
<name>A0A8J2PRD0_9BILA</name>
<keyword evidence="2" id="KW-0813">Transport</keyword>
<dbReference type="Gene3D" id="1.25.10.10">
    <property type="entry name" value="Leucine-rich Repeat Variant"/>
    <property type="match status" value="1"/>
</dbReference>
<evidence type="ECO:0000256" key="1">
    <source>
        <dbReference type="ARBA" id="ARBA00010394"/>
    </source>
</evidence>
<dbReference type="AlphaFoldDB" id="A0A8J2PRD0"/>
<comment type="caution">
    <text evidence="5">The sequence shown here is derived from an EMBL/GenBank/DDBJ whole genome shotgun (WGS) entry which is preliminary data.</text>
</comment>
<protein>
    <submittedName>
        <fullName evidence="5">Uncharacterized protein</fullName>
    </submittedName>
</protein>
<evidence type="ECO:0000256" key="3">
    <source>
        <dbReference type="ARBA" id="ARBA00022927"/>
    </source>
</evidence>
<evidence type="ECO:0000313" key="6">
    <source>
        <dbReference type="Proteomes" id="UP000746747"/>
    </source>
</evidence>
<reference evidence="5" key="1">
    <citation type="submission" date="2021-09" db="EMBL/GenBank/DDBJ databases">
        <authorList>
            <consortium name="Pathogen Informatics"/>
        </authorList>
    </citation>
    <scope>NUCLEOTIDE SEQUENCE</scope>
</reference>
<dbReference type="Proteomes" id="UP000746747">
    <property type="component" value="Unassembled WGS sequence"/>
</dbReference>
<dbReference type="InterPro" id="IPR011989">
    <property type="entry name" value="ARM-like"/>
</dbReference>
<evidence type="ECO:0000256" key="2">
    <source>
        <dbReference type="ARBA" id="ARBA00022448"/>
    </source>
</evidence>
<evidence type="ECO:0000313" key="5">
    <source>
        <dbReference type="EMBL" id="CAG9532174.1"/>
    </source>
</evidence>
<dbReference type="EMBL" id="CAKAEH010000879">
    <property type="protein sequence ID" value="CAG9532174.1"/>
    <property type="molecule type" value="Genomic_DNA"/>
</dbReference>
<keyword evidence="3" id="KW-0653">Protein transport</keyword>
<accession>A0A8J2PRD0</accession>
<proteinExistence type="inferred from homology"/>
<dbReference type="OrthoDB" id="5845150at2759"/>